<keyword evidence="6" id="KW-1185">Reference proteome</keyword>
<keyword evidence="2" id="KW-0812">Transmembrane</keyword>
<name>A0A4V6XVR2_STECR</name>
<dbReference type="Pfam" id="PF01757">
    <property type="entry name" value="Acyl_transf_3"/>
    <property type="match status" value="1"/>
</dbReference>
<feature type="transmembrane region" description="Helical" evidence="2">
    <location>
        <begin position="475"/>
        <end position="496"/>
    </location>
</feature>
<keyword evidence="3" id="KW-0732">Signal</keyword>
<evidence type="ECO:0000256" key="3">
    <source>
        <dbReference type="SAM" id="SignalP"/>
    </source>
</evidence>
<dbReference type="SMART" id="SM00703">
    <property type="entry name" value="NRF"/>
    <property type="match status" value="1"/>
</dbReference>
<keyword evidence="2" id="KW-0472">Membrane</keyword>
<dbReference type="GO" id="GO:0016747">
    <property type="term" value="F:acyltransferase activity, transferring groups other than amino-acyl groups"/>
    <property type="evidence" value="ECO:0007669"/>
    <property type="project" value="InterPro"/>
</dbReference>
<dbReference type="EMBL" id="AZBU02000009">
    <property type="protein sequence ID" value="TKR64165.1"/>
    <property type="molecule type" value="Genomic_DNA"/>
</dbReference>
<dbReference type="PANTHER" id="PTHR11161:SF65">
    <property type="entry name" value="NOSE RESISTANT TO FLUOXETINE PROTEIN 6"/>
    <property type="match status" value="1"/>
</dbReference>
<feature type="signal peptide" evidence="3">
    <location>
        <begin position="1"/>
        <end position="20"/>
    </location>
</feature>
<organism evidence="5 6">
    <name type="scientific">Steinernema carpocapsae</name>
    <name type="common">Entomopathogenic nematode</name>
    <dbReference type="NCBI Taxonomy" id="34508"/>
    <lineage>
        <taxon>Eukaryota</taxon>
        <taxon>Metazoa</taxon>
        <taxon>Ecdysozoa</taxon>
        <taxon>Nematoda</taxon>
        <taxon>Chromadorea</taxon>
        <taxon>Rhabditida</taxon>
        <taxon>Tylenchina</taxon>
        <taxon>Panagrolaimomorpha</taxon>
        <taxon>Strongyloidoidea</taxon>
        <taxon>Steinernematidae</taxon>
        <taxon>Steinernema</taxon>
    </lineage>
</organism>
<feature type="transmembrane region" description="Helical" evidence="2">
    <location>
        <begin position="753"/>
        <end position="775"/>
    </location>
</feature>
<feature type="transmembrane region" description="Helical" evidence="2">
    <location>
        <begin position="535"/>
        <end position="557"/>
    </location>
</feature>
<evidence type="ECO:0000259" key="4">
    <source>
        <dbReference type="SMART" id="SM00703"/>
    </source>
</evidence>
<feature type="chain" id="PRO_5020730677" description="Nose resistant-to-fluoxetine protein N-terminal domain-containing protein" evidence="3">
    <location>
        <begin position="21"/>
        <end position="836"/>
    </location>
</feature>
<feature type="transmembrane region" description="Helical" evidence="2">
    <location>
        <begin position="564"/>
        <end position="585"/>
    </location>
</feature>
<dbReference type="InterPro" id="IPR002656">
    <property type="entry name" value="Acyl_transf_3_dom"/>
</dbReference>
<proteinExistence type="predicted"/>
<dbReference type="PANTHER" id="PTHR11161">
    <property type="entry name" value="O-ACYLTRANSFERASE"/>
    <property type="match status" value="1"/>
</dbReference>
<feature type="transmembrane region" description="Helical" evidence="2">
    <location>
        <begin position="424"/>
        <end position="452"/>
    </location>
</feature>
<sequence length="836" mass="94799">MLIRNLSSLLLFCLLPLSLASEPQSHADAYLYDDEEASVLSSMISEFMHDSEMQLILDLDLFRHFFSSSERSVLEAVQTGDVDYLNHILGLLEPLSHYDVSAPCLADLSHFIWTAIKYAKTVERRDKCANCSCSTSYKQEFSKNQWIFNVIDAMGKVPAAVTGGNNLWIGSWHTCRKISIQKNRQGQLWNGQYCMAHFQPYNRNNPLKAFASSGSQAPNVTAHCSGTAQSANSDWSEDDYKCFDMFPLLNYGLCTPDTCTEYDVQKIMQFFYQSLESAAGKKLVCNVEIVCRNDRPESSMSNDSKSMAMLFFVGFIAVLMVFSSLYDYIVYQKEIKPLSGDRAALKSFQQGNSWFIRCLLAFSMYTNAKGILKTAKGEDQIHCLHGVRVLSMAWIILGHTYYYICTSMTTDNLFPTLQGFPKYFHNQIIVQAPLAVDSFFYLSGMLTCFLFFKKFPPTRSIFNVGMWAMYYVRRYLRLTPVYVVIMGLMVTLFTYISDGPFWRPIERQFCRTSYWANLIYLNNFLPLTGDACMGWTWYMANDMQFHIFSPILIIMLYKLKKVGVAGAMGLIVASAVIKLTIMMTYDYPPAPLLTSTLTILTVLNDYWNDVYVKPYVRCGPYITGILTGYTLYKCNMKIKLSAKQVALGWTVSTLLGLYSVFGLYNYALTGEISEWYKILYVLFGRPAYAVALAWVTFACATGHGGPVNRFLSWRAFIPLSRITFCAYLIHPILLQLYNFSRPHPFHFTTTYQMITIFAGSVIVSYFIAFFLSLAFEVPVGTLEAMFFDWLLKPKRGQKSENGTVQNGLEKRGSSAGGKDGLVAAPLLKEQEDGADS</sequence>
<evidence type="ECO:0000256" key="1">
    <source>
        <dbReference type="SAM" id="MobiDB-lite"/>
    </source>
</evidence>
<feature type="region of interest" description="Disordered" evidence="1">
    <location>
        <begin position="796"/>
        <end position="836"/>
    </location>
</feature>
<feature type="transmembrane region" description="Helical" evidence="2">
    <location>
        <begin position="614"/>
        <end position="632"/>
    </location>
</feature>
<comment type="caution">
    <text evidence="5">The sequence shown here is derived from an EMBL/GenBank/DDBJ whole genome shotgun (WGS) entry which is preliminary data.</text>
</comment>
<dbReference type="Proteomes" id="UP000298663">
    <property type="component" value="Unassembled WGS sequence"/>
</dbReference>
<dbReference type="OrthoDB" id="118951at2759"/>
<feature type="transmembrane region" description="Helical" evidence="2">
    <location>
        <begin position="644"/>
        <end position="666"/>
    </location>
</feature>
<accession>A0A4V6XVR2</accession>
<dbReference type="AlphaFoldDB" id="A0A4V6XVR2"/>
<gene>
    <name evidence="5" type="ORF">L596_024746</name>
</gene>
<feature type="transmembrane region" description="Helical" evidence="2">
    <location>
        <begin position="386"/>
        <end position="404"/>
    </location>
</feature>
<dbReference type="Pfam" id="PF20146">
    <property type="entry name" value="NRF"/>
    <property type="match status" value="1"/>
</dbReference>
<reference evidence="5 6" key="2">
    <citation type="journal article" date="2019" name="G3 (Bethesda)">
        <title>Hybrid Assembly of the Genome of the Entomopathogenic Nematode Steinernema carpocapsae Identifies the X-Chromosome.</title>
        <authorList>
            <person name="Serra L."/>
            <person name="Macchietto M."/>
            <person name="Macias-Munoz A."/>
            <person name="McGill C.J."/>
            <person name="Rodriguez I.M."/>
            <person name="Rodriguez B."/>
            <person name="Murad R."/>
            <person name="Mortazavi A."/>
        </authorList>
    </citation>
    <scope>NUCLEOTIDE SEQUENCE [LARGE SCALE GENOMIC DNA]</scope>
    <source>
        <strain evidence="5 6">ALL</strain>
    </source>
</reference>
<feature type="transmembrane region" description="Helical" evidence="2">
    <location>
        <begin position="678"/>
        <end position="699"/>
    </location>
</feature>
<evidence type="ECO:0000313" key="5">
    <source>
        <dbReference type="EMBL" id="TKR64165.1"/>
    </source>
</evidence>
<dbReference type="InterPro" id="IPR006621">
    <property type="entry name" value="Nose-resist-to-fluoxetine_N"/>
</dbReference>
<protein>
    <recommendedName>
        <fullName evidence="4">Nose resistant-to-fluoxetine protein N-terminal domain-containing protein</fullName>
    </recommendedName>
</protein>
<dbReference type="InterPro" id="IPR052728">
    <property type="entry name" value="O2_lipid_transport_reg"/>
</dbReference>
<feature type="transmembrane region" description="Helical" evidence="2">
    <location>
        <begin position="307"/>
        <end position="329"/>
    </location>
</feature>
<evidence type="ECO:0000313" key="6">
    <source>
        <dbReference type="Proteomes" id="UP000298663"/>
    </source>
</evidence>
<dbReference type="STRING" id="34508.A0A4V6XVR2"/>
<keyword evidence="2" id="KW-1133">Transmembrane helix</keyword>
<reference evidence="5 6" key="1">
    <citation type="journal article" date="2015" name="Genome Biol.">
        <title>Comparative genomics of Steinernema reveals deeply conserved gene regulatory networks.</title>
        <authorList>
            <person name="Dillman A.R."/>
            <person name="Macchietto M."/>
            <person name="Porter C.F."/>
            <person name="Rogers A."/>
            <person name="Williams B."/>
            <person name="Antoshechkin I."/>
            <person name="Lee M.M."/>
            <person name="Goodwin Z."/>
            <person name="Lu X."/>
            <person name="Lewis E.E."/>
            <person name="Goodrich-Blair H."/>
            <person name="Stock S.P."/>
            <person name="Adams B.J."/>
            <person name="Sternberg P.W."/>
            <person name="Mortazavi A."/>
        </authorList>
    </citation>
    <scope>NUCLEOTIDE SEQUENCE [LARGE SCALE GENOMIC DNA]</scope>
    <source>
        <strain evidence="5 6">ALL</strain>
    </source>
</reference>
<feature type="transmembrane region" description="Helical" evidence="2">
    <location>
        <begin position="711"/>
        <end position="733"/>
    </location>
</feature>
<feature type="domain" description="Nose resistant-to-fluoxetine protein N-terminal" evidence="4">
    <location>
        <begin position="128"/>
        <end position="293"/>
    </location>
</feature>
<evidence type="ECO:0000256" key="2">
    <source>
        <dbReference type="SAM" id="Phobius"/>
    </source>
</evidence>